<reference evidence="2 3" key="1">
    <citation type="submission" date="2018-06" db="EMBL/GenBank/DDBJ databases">
        <title>The Genome of Cuscuta australis (Dodder) Provides Insight into the Evolution of Plant Parasitism.</title>
        <authorList>
            <person name="Liu H."/>
        </authorList>
    </citation>
    <scope>NUCLEOTIDE SEQUENCE [LARGE SCALE GENOMIC DNA]</scope>
    <source>
        <strain evidence="3">cv. Yunnan</strain>
        <tissue evidence="2">Vines</tissue>
    </source>
</reference>
<feature type="compositionally biased region" description="Polar residues" evidence="1">
    <location>
        <begin position="805"/>
        <end position="814"/>
    </location>
</feature>
<feature type="compositionally biased region" description="Polar residues" evidence="1">
    <location>
        <begin position="823"/>
        <end position="850"/>
    </location>
</feature>
<evidence type="ECO:0008006" key="4">
    <source>
        <dbReference type="Google" id="ProtNLM"/>
    </source>
</evidence>
<accession>A0A328CYJ3</accession>
<sequence>MKSSTRLESVVFQLTPTRTRCDLIIIANEKKEKIASGLLDPFLAHLKTAQDQVAKAGYSIVLEPKPQSDASWFTKGTVERFVRFVSTPEILERVHTIESEIFQIEEAITIHRKNDIQHGNYLLFLQQVEHHLEKSPGISEDNKLTSGVNEEKAIVLYEPGAHQHEKSNSASQGGNSRAQLLKVLKTRKSVLQKEQGMAFARAVAAGFDIDYMVPLLSFADCFGASRLRDASLRFMELWKKKHETGQWLEMGAAEAIASQSDMFVMNASDSNTDLASEADGKLNTDGTAGERQRTDQQVPSDQQQFFQNKFSQPMFPPWAMNHPASVMPVLQPYSVHGVPYYQTYSRNDAFYHLPYLPPMEDSSADVVHRTRQKGWSMDGKDTNSEESLDDSDLDNQDPQYHELRKNSRRSRKRHSGKVVIQNINYISKTKNSTNSDSGSDSDTDSNADGEDLPKNISQSSKTKSSRGKHLSNLSYDKEEYVINEKMETDSGQWLAFQNLLFREKDDGNHSIKDHMLAEKEGRTAMPRTANDEFIVNGRVTDLHLNNSLDPLVENGGNATNELQHTFSNGIADESFLVTLRSMASDDAVPDNRTIIELASELPATLRNTEINSHRESSLFNYEPNDLGLVLGHGTQKCSGGYDPSWDSEMQVCLRGNESHEKGKKEVLNNNLKKGPQKPDNRRSKATAGLDKKRVGGPIKKGNISKSSPLDDARVRAERIRSFKSDIQKMKKEKEEADLKRLEALKLERQKRIAARGSSSSTLSASSQTRGLATKLSPNSVKGSKFSDAEPGSSSPLQISKRRTPIGSNDSQKASKSSRRSDGNLANNRLTKSATSLSVSNKETSSVTPDSKTSRARLRRLSEPKTLSSVASKPRGRNSELASKSKLNDVNESKKISALMDLDKKKAATLPELKIRTSKVKDSGPPFMKSRKLSQESQGDEIIVEKTVVMLECEKQSLPSPSGSVKNLVKHNLQSDNDDRGAKIAVVSDYAFIDAPPSPFEGFIRGTIPGRLLEQLNSQEVGASSVEETPKFANIDGAGRPYYQAPYARVSSLEEPCTGNSASPEPDKVNVDDVKTITATYNVQEASEKTQSKETSKGFKRLLKFGKKNQSPVASDKNLEPDSKRIVGVNQGHTATSTASSNEVYTLKNLISQDEVPNTGNAVQKSRHFSLLSPFRSKTTEKKLAS</sequence>
<feature type="region of interest" description="Disordered" evidence="1">
    <location>
        <begin position="272"/>
        <end position="299"/>
    </location>
</feature>
<dbReference type="Proteomes" id="UP000249390">
    <property type="component" value="Unassembled WGS sequence"/>
</dbReference>
<feature type="compositionally biased region" description="Basic residues" evidence="1">
    <location>
        <begin position="406"/>
        <end position="416"/>
    </location>
</feature>
<feature type="region of interest" description="Disordered" evidence="1">
    <location>
        <begin position="915"/>
        <end position="934"/>
    </location>
</feature>
<protein>
    <recommendedName>
        <fullName evidence="4">COP1-interacting protein 7</fullName>
    </recommendedName>
</protein>
<evidence type="ECO:0000313" key="2">
    <source>
        <dbReference type="EMBL" id="RAL38354.1"/>
    </source>
</evidence>
<feature type="compositionally biased region" description="Polar residues" evidence="1">
    <location>
        <begin position="767"/>
        <end position="781"/>
    </location>
</feature>
<comment type="caution">
    <text evidence="2">The sequence shown here is derived from an EMBL/GenBank/DDBJ whole genome shotgun (WGS) entry which is preliminary data.</text>
</comment>
<feature type="compositionally biased region" description="Low complexity" evidence="1">
    <location>
        <begin position="427"/>
        <end position="438"/>
    </location>
</feature>
<dbReference type="PANTHER" id="PTHR31008">
    <property type="entry name" value="COP1-INTERACTING PROTEIN-RELATED"/>
    <property type="match status" value="1"/>
</dbReference>
<dbReference type="AlphaFoldDB" id="A0A328CYJ3"/>
<feature type="compositionally biased region" description="Basic and acidic residues" evidence="1">
    <location>
        <begin position="278"/>
        <end position="294"/>
    </location>
</feature>
<name>A0A328CYJ3_9ASTE</name>
<feature type="region of interest" description="Disordered" evidence="1">
    <location>
        <begin position="668"/>
        <end position="713"/>
    </location>
</feature>
<dbReference type="EMBL" id="NQVE01000209">
    <property type="protein sequence ID" value="RAL38354.1"/>
    <property type="molecule type" value="Genomic_DNA"/>
</dbReference>
<feature type="compositionally biased region" description="Acidic residues" evidence="1">
    <location>
        <begin position="439"/>
        <end position="450"/>
    </location>
</feature>
<keyword evidence="3" id="KW-1185">Reference proteome</keyword>
<organism evidence="2 3">
    <name type="scientific">Cuscuta australis</name>
    <dbReference type="NCBI Taxonomy" id="267555"/>
    <lineage>
        <taxon>Eukaryota</taxon>
        <taxon>Viridiplantae</taxon>
        <taxon>Streptophyta</taxon>
        <taxon>Embryophyta</taxon>
        <taxon>Tracheophyta</taxon>
        <taxon>Spermatophyta</taxon>
        <taxon>Magnoliopsida</taxon>
        <taxon>eudicotyledons</taxon>
        <taxon>Gunneridae</taxon>
        <taxon>Pentapetalae</taxon>
        <taxon>asterids</taxon>
        <taxon>lamiids</taxon>
        <taxon>Solanales</taxon>
        <taxon>Convolvulaceae</taxon>
        <taxon>Cuscuteae</taxon>
        <taxon>Cuscuta</taxon>
        <taxon>Cuscuta subgen. Grammica</taxon>
        <taxon>Cuscuta sect. Cleistogrammica</taxon>
    </lineage>
</organism>
<proteinExistence type="predicted"/>
<feature type="region of interest" description="Disordered" evidence="1">
    <location>
        <begin position="370"/>
        <end position="470"/>
    </location>
</feature>
<feature type="compositionally biased region" description="Low complexity" evidence="1">
    <location>
        <begin position="757"/>
        <end position="766"/>
    </location>
</feature>
<feature type="region of interest" description="Disordered" evidence="1">
    <location>
        <begin position="749"/>
        <end position="891"/>
    </location>
</feature>
<evidence type="ECO:0000256" key="1">
    <source>
        <dbReference type="SAM" id="MobiDB-lite"/>
    </source>
</evidence>
<evidence type="ECO:0000313" key="3">
    <source>
        <dbReference type="Proteomes" id="UP000249390"/>
    </source>
</evidence>
<feature type="compositionally biased region" description="Acidic residues" evidence="1">
    <location>
        <begin position="384"/>
        <end position="395"/>
    </location>
</feature>
<dbReference type="PANTHER" id="PTHR31008:SF2">
    <property type="entry name" value="COP1-INTERACTING PROTEIN-LIKE PROTEIN"/>
    <property type="match status" value="1"/>
</dbReference>
<gene>
    <name evidence="2" type="ORF">DM860_002332</name>
</gene>